<gene>
    <name evidence="7" type="primary">LOC107434321</name>
</gene>
<dbReference type="KEGG" id="zju:107434321"/>
<dbReference type="InParanoid" id="A0A6P4ARF5"/>
<dbReference type="GO" id="GO:0009627">
    <property type="term" value="P:systemic acquired resistance"/>
    <property type="evidence" value="ECO:0007669"/>
    <property type="project" value="InterPro"/>
</dbReference>
<protein>
    <submittedName>
        <fullName evidence="7">Lipid-transfer protein DIR1</fullName>
    </submittedName>
</protein>
<comment type="function">
    <text evidence="1">Plant non-specific lipid-transfer proteins transfer phospholipids as well as galactolipids across membranes. May play a role in wax or cutin deposition in the cell walls of expanding epidermal cells and certain secretory tissues.</text>
</comment>
<dbReference type="CDD" id="cd04660">
    <property type="entry name" value="nsLTP_like"/>
    <property type="match status" value="1"/>
</dbReference>
<feature type="chain" id="PRO_5027843229" evidence="4">
    <location>
        <begin position="30"/>
        <end position="106"/>
    </location>
</feature>
<evidence type="ECO:0000313" key="7">
    <source>
        <dbReference type="RefSeq" id="XP_015901259.1"/>
    </source>
</evidence>
<keyword evidence="6" id="KW-1185">Reference proteome</keyword>
<dbReference type="GeneID" id="107434321"/>
<sequence length="106" mass="11339">MGRTGGKVLVVHCLMRAVLFTSLLCGGSPITFCNIDTNQLNDCLPAVRGMSPPPPTQNCCDVIHQAYLPCLCSYLPVLPMFGIDPVSAVALPNKCGLETPRECHVP</sequence>
<dbReference type="InterPro" id="IPR036312">
    <property type="entry name" value="Bifun_inhib/LTP/seed_sf"/>
</dbReference>
<evidence type="ECO:0000256" key="4">
    <source>
        <dbReference type="SAM" id="SignalP"/>
    </source>
</evidence>
<evidence type="ECO:0000256" key="3">
    <source>
        <dbReference type="ARBA" id="ARBA00023121"/>
    </source>
</evidence>
<dbReference type="AlphaFoldDB" id="A0A6P4ARF5"/>
<dbReference type="SMART" id="SM00499">
    <property type="entry name" value="AAI"/>
    <property type="match status" value="1"/>
</dbReference>
<accession>A0A6P4ARF5</accession>
<dbReference type="RefSeq" id="XP_015901259.1">
    <property type="nucleotide sequence ID" value="XM_016045773.4"/>
</dbReference>
<dbReference type="InterPro" id="IPR044741">
    <property type="entry name" value="NsLTP-like"/>
</dbReference>
<dbReference type="InterPro" id="IPR016140">
    <property type="entry name" value="Bifunc_inhib/LTP/seed_store"/>
</dbReference>
<evidence type="ECO:0000313" key="6">
    <source>
        <dbReference type="Proteomes" id="UP001652623"/>
    </source>
</evidence>
<keyword evidence="2" id="KW-0813">Transport</keyword>
<organism evidence="6 7">
    <name type="scientific">Ziziphus jujuba</name>
    <name type="common">Chinese jujube</name>
    <name type="synonym">Ziziphus sativa</name>
    <dbReference type="NCBI Taxonomy" id="326968"/>
    <lineage>
        <taxon>Eukaryota</taxon>
        <taxon>Viridiplantae</taxon>
        <taxon>Streptophyta</taxon>
        <taxon>Embryophyta</taxon>
        <taxon>Tracheophyta</taxon>
        <taxon>Spermatophyta</taxon>
        <taxon>Magnoliopsida</taxon>
        <taxon>eudicotyledons</taxon>
        <taxon>Gunneridae</taxon>
        <taxon>Pentapetalae</taxon>
        <taxon>rosids</taxon>
        <taxon>fabids</taxon>
        <taxon>Rosales</taxon>
        <taxon>Rhamnaceae</taxon>
        <taxon>Paliureae</taxon>
        <taxon>Ziziphus</taxon>
    </lineage>
</organism>
<evidence type="ECO:0000259" key="5">
    <source>
        <dbReference type="SMART" id="SM00499"/>
    </source>
</evidence>
<keyword evidence="3" id="KW-0446">Lipid-binding</keyword>
<proteinExistence type="predicted"/>
<reference evidence="7" key="2">
    <citation type="submission" date="2025-08" db="UniProtKB">
        <authorList>
            <consortium name="RefSeq"/>
        </authorList>
    </citation>
    <scope>IDENTIFICATION</scope>
    <source>
        <tissue evidence="7">Seedling</tissue>
    </source>
</reference>
<evidence type="ECO:0000256" key="1">
    <source>
        <dbReference type="ARBA" id="ARBA00003211"/>
    </source>
</evidence>
<dbReference type="GO" id="GO:0005504">
    <property type="term" value="F:fatty acid binding"/>
    <property type="evidence" value="ECO:0007669"/>
    <property type="project" value="InterPro"/>
</dbReference>
<dbReference type="SUPFAM" id="SSF47699">
    <property type="entry name" value="Bifunctional inhibitor/lipid-transfer protein/seed storage 2S albumin"/>
    <property type="match status" value="1"/>
</dbReference>
<evidence type="ECO:0000256" key="2">
    <source>
        <dbReference type="ARBA" id="ARBA00022448"/>
    </source>
</evidence>
<dbReference type="PANTHER" id="PTHR33122">
    <property type="entry name" value="LIPID BINDING PROTEIN-RELATED"/>
    <property type="match status" value="1"/>
</dbReference>
<feature type="signal peptide" evidence="4">
    <location>
        <begin position="1"/>
        <end position="29"/>
    </location>
</feature>
<dbReference type="PANTHER" id="PTHR33122:SF43">
    <property type="entry name" value="BIFUNCTIONAL INHIBITOR_PLANT LIPID TRANSFER PROTEIN_SEED STORAGE HELICAL DOMAIN-CONTAINING PROTEIN"/>
    <property type="match status" value="1"/>
</dbReference>
<reference evidence="6" key="1">
    <citation type="submission" date="2025-05" db="UniProtKB">
        <authorList>
            <consortium name="RefSeq"/>
        </authorList>
    </citation>
    <scope>NUCLEOTIDE SEQUENCE [LARGE SCALE GENOMIC DNA]</scope>
</reference>
<name>A0A6P4ARF5_ZIZJJ</name>
<keyword evidence="4" id="KW-0732">Signal</keyword>
<feature type="domain" description="Bifunctional inhibitor/plant lipid transfer protein/seed storage helical" evidence="5">
    <location>
        <begin position="33"/>
        <end position="103"/>
    </location>
</feature>
<dbReference type="Proteomes" id="UP001652623">
    <property type="component" value="Chromosome 1"/>
</dbReference>
<dbReference type="Gene3D" id="1.10.110.10">
    <property type="entry name" value="Plant lipid-transfer and hydrophobic proteins"/>
    <property type="match status" value="1"/>
</dbReference>
<dbReference type="InterPro" id="IPR039265">
    <property type="entry name" value="DIR1-like"/>
</dbReference>
<dbReference type="FunCoup" id="A0A6P4ARF5">
    <property type="interactions" value="92"/>
</dbReference>
<dbReference type="Pfam" id="PF00234">
    <property type="entry name" value="Tryp_alpha_amyl"/>
    <property type="match status" value="1"/>
</dbReference>